<keyword evidence="4 6" id="KW-0689">Ribosomal protein</keyword>
<dbReference type="EMBL" id="MF101409">
    <property type="protein sequence ID" value="ARW59508.1"/>
    <property type="molecule type" value="Genomic_DNA"/>
</dbReference>
<dbReference type="GO" id="GO:0003735">
    <property type="term" value="F:structural constituent of ribosome"/>
    <property type="evidence" value="ECO:0007669"/>
    <property type="project" value="InterPro"/>
</dbReference>
<geneLocation type="chloroplast" evidence="8"/>
<dbReference type="NCBIfam" id="TIGR00061">
    <property type="entry name" value="L21"/>
    <property type="match status" value="1"/>
</dbReference>
<dbReference type="GeneID" id="33352957"/>
<dbReference type="GO" id="GO:0005840">
    <property type="term" value="C:ribosome"/>
    <property type="evidence" value="ECO:0007669"/>
    <property type="project" value="UniProtKB-KW"/>
</dbReference>
<dbReference type="HAMAP" id="MF_01363">
    <property type="entry name" value="Ribosomal_bL21"/>
    <property type="match status" value="1"/>
</dbReference>
<evidence type="ECO:0000256" key="3">
    <source>
        <dbReference type="ARBA" id="ARBA00022884"/>
    </source>
</evidence>
<keyword evidence="8" id="KW-0934">Plastid</keyword>
<dbReference type="AlphaFoldDB" id="A0A1Z1M0C9"/>
<reference evidence="8" key="1">
    <citation type="journal article" date="2017" name="J. Phycol.">
        <title>Analysis of chloroplast genomes and a supermatrix inform reclassification of the Rhodomelaceae (Rhodophyta).</title>
        <authorList>
            <person name="Diaz-Tapia P."/>
            <person name="Maggs C.A."/>
            <person name="West J.A."/>
            <person name="Verbruggen H."/>
        </authorList>
    </citation>
    <scope>NUCLEOTIDE SEQUENCE</scope>
    <source>
        <strain evidence="8">HV1445</strain>
    </source>
</reference>
<dbReference type="InterPro" id="IPR028909">
    <property type="entry name" value="bL21-like"/>
</dbReference>
<evidence type="ECO:0000256" key="4">
    <source>
        <dbReference type="ARBA" id="ARBA00022980"/>
    </source>
</evidence>
<keyword evidence="3 6" id="KW-0694">RNA-binding</keyword>
<dbReference type="InterPro" id="IPR036164">
    <property type="entry name" value="bL21-like_sf"/>
</dbReference>
<evidence type="ECO:0000313" key="8">
    <source>
        <dbReference type="EMBL" id="ARW59508.1"/>
    </source>
</evidence>
<organism evidence="8">
    <name type="scientific">Platysiphonia delicata</name>
    <dbReference type="NCBI Taxonomy" id="2006979"/>
    <lineage>
        <taxon>Eukaryota</taxon>
        <taxon>Rhodophyta</taxon>
        <taxon>Florideophyceae</taxon>
        <taxon>Rhodymeniophycidae</taxon>
        <taxon>Ceramiales</taxon>
        <taxon>Delesseriaceae</taxon>
        <taxon>Platysiphonia</taxon>
    </lineage>
</organism>
<dbReference type="GO" id="GO:0019843">
    <property type="term" value="F:rRNA binding"/>
    <property type="evidence" value="ECO:0007669"/>
    <property type="project" value="UniProtKB-UniRule"/>
</dbReference>
<dbReference type="PANTHER" id="PTHR21349:SF0">
    <property type="entry name" value="LARGE RIBOSOMAL SUBUNIT PROTEIN BL21M"/>
    <property type="match status" value="1"/>
</dbReference>
<evidence type="ECO:0000256" key="2">
    <source>
        <dbReference type="ARBA" id="ARBA00022730"/>
    </source>
</evidence>
<dbReference type="InterPro" id="IPR001787">
    <property type="entry name" value="Ribosomal_bL21"/>
</dbReference>
<dbReference type="SUPFAM" id="SSF141091">
    <property type="entry name" value="L21p-like"/>
    <property type="match status" value="1"/>
</dbReference>
<comment type="subcellular location">
    <subcellularLocation>
        <location evidence="6">Plastid</location>
        <location evidence="6">Chloroplast</location>
    </subcellularLocation>
</comment>
<gene>
    <name evidence="6 8" type="primary">rpl21</name>
</gene>
<protein>
    <recommendedName>
        <fullName evidence="6">Large ribosomal subunit protein bL21c</fullName>
    </recommendedName>
</protein>
<keyword evidence="8" id="KW-0150">Chloroplast</keyword>
<evidence type="ECO:0000256" key="1">
    <source>
        <dbReference type="ARBA" id="ARBA00008563"/>
    </source>
</evidence>
<proteinExistence type="inferred from homology"/>
<dbReference type="GO" id="GO:1990904">
    <property type="term" value="C:ribonucleoprotein complex"/>
    <property type="evidence" value="ECO:0007669"/>
    <property type="project" value="UniProtKB-KW"/>
</dbReference>
<comment type="subunit">
    <text evidence="6 7">Part of the 50S ribosomal subunit.</text>
</comment>
<dbReference type="GO" id="GO:0006412">
    <property type="term" value="P:translation"/>
    <property type="evidence" value="ECO:0007669"/>
    <property type="project" value="UniProtKB-UniRule"/>
</dbReference>
<evidence type="ECO:0000256" key="6">
    <source>
        <dbReference type="HAMAP-Rule" id="MF_01363"/>
    </source>
</evidence>
<comment type="function">
    <text evidence="6 7">This protein binds to 23S rRNA.</text>
</comment>
<dbReference type="Pfam" id="PF00829">
    <property type="entry name" value="Ribosomal_L21p"/>
    <property type="match status" value="1"/>
</dbReference>
<evidence type="ECO:0000256" key="5">
    <source>
        <dbReference type="ARBA" id="ARBA00023274"/>
    </source>
</evidence>
<dbReference type="GO" id="GO:0009507">
    <property type="term" value="C:chloroplast"/>
    <property type="evidence" value="ECO:0007669"/>
    <property type="project" value="UniProtKB-SubCell"/>
</dbReference>
<keyword evidence="2 6" id="KW-0699">rRNA-binding</keyword>
<dbReference type="PANTHER" id="PTHR21349">
    <property type="entry name" value="50S RIBOSOMAL PROTEIN L21"/>
    <property type="match status" value="1"/>
</dbReference>
<dbReference type="InterPro" id="IPR018258">
    <property type="entry name" value="Ribosomal_bL21_CS"/>
</dbReference>
<dbReference type="RefSeq" id="YP_009391364.1">
    <property type="nucleotide sequence ID" value="NC_035258.1"/>
</dbReference>
<comment type="similarity">
    <text evidence="1 6 7">Belongs to the bacterial ribosomal protein bL21 family.</text>
</comment>
<name>A0A1Z1M0C9_9FLOR</name>
<accession>A0A1Z1M0C9</accession>
<dbReference type="PROSITE" id="PS01169">
    <property type="entry name" value="RIBOSOMAL_L21"/>
    <property type="match status" value="1"/>
</dbReference>
<keyword evidence="5 6" id="KW-0687">Ribonucleoprotein</keyword>
<evidence type="ECO:0000256" key="7">
    <source>
        <dbReference type="RuleBase" id="RU000563"/>
    </source>
</evidence>
<sequence>MNYAIVDASGRQILMQVGRFYDINYIPGEPGDKIYLNRVLFLSCDNVVKIGRPCVTSSVVKTKILRHLKSKKLTVFKMKPKKNYRVKNGFKQKLTRVFVESIF</sequence>